<evidence type="ECO:0000313" key="2">
    <source>
        <dbReference type="EMBL" id="TRY99047.1"/>
    </source>
</evidence>
<sequence>MFLRLCCVSVDTVSICSNSTDYYRAVEPSHSSRKDSPTPPERGDRKGCKFFQRVWRFFSRSRTSQGDAEQGAQSTDDLLNIPDLTVYTCSTSLSFNSEEHSTARDEDESIHSWSSQETLLYTDEERDSREENRCEDGVVGDISPSNLHQLKIQVKVRVPRLPSPWTLAGAVFGGHKGDLSPVRSTVHHKSLSWSFPDGT</sequence>
<dbReference type="AlphaFoldDB" id="A0A553RA31"/>
<gene>
    <name evidence="2" type="ORF">DNTS_032773</name>
</gene>
<organism evidence="2 3">
    <name type="scientific">Danionella cerebrum</name>
    <dbReference type="NCBI Taxonomy" id="2873325"/>
    <lineage>
        <taxon>Eukaryota</taxon>
        <taxon>Metazoa</taxon>
        <taxon>Chordata</taxon>
        <taxon>Craniata</taxon>
        <taxon>Vertebrata</taxon>
        <taxon>Euteleostomi</taxon>
        <taxon>Actinopterygii</taxon>
        <taxon>Neopterygii</taxon>
        <taxon>Teleostei</taxon>
        <taxon>Ostariophysi</taxon>
        <taxon>Cypriniformes</taxon>
        <taxon>Danionidae</taxon>
        <taxon>Danioninae</taxon>
        <taxon>Danionella</taxon>
    </lineage>
</organism>
<feature type="compositionally biased region" description="Basic and acidic residues" evidence="1">
    <location>
        <begin position="30"/>
        <end position="46"/>
    </location>
</feature>
<evidence type="ECO:0000313" key="3">
    <source>
        <dbReference type="Proteomes" id="UP000316079"/>
    </source>
</evidence>
<feature type="region of interest" description="Disordered" evidence="1">
    <location>
        <begin position="98"/>
        <end position="132"/>
    </location>
</feature>
<reference evidence="2 3" key="1">
    <citation type="journal article" date="2019" name="Sci. Data">
        <title>Hybrid genome assembly and annotation of Danionella translucida.</title>
        <authorList>
            <person name="Kadobianskyi M."/>
            <person name="Schulze L."/>
            <person name="Schuelke M."/>
            <person name="Judkewitz B."/>
        </authorList>
    </citation>
    <scope>NUCLEOTIDE SEQUENCE [LARGE SCALE GENOMIC DNA]</scope>
    <source>
        <strain evidence="2 3">Bolton</strain>
    </source>
</reference>
<protein>
    <submittedName>
        <fullName evidence="2">Uncharacterized protein</fullName>
    </submittedName>
</protein>
<accession>A0A553RA31</accession>
<dbReference type="EMBL" id="SRMA01025114">
    <property type="protein sequence ID" value="TRY99047.1"/>
    <property type="molecule type" value="Genomic_DNA"/>
</dbReference>
<evidence type="ECO:0000256" key="1">
    <source>
        <dbReference type="SAM" id="MobiDB-lite"/>
    </source>
</evidence>
<keyword evidence="3" id="KW-1185">Reference proteome</keyword>
<dbReference type="Proteomes" id="UP000316079">
    <property type="component" value="Unassembled WGS sequence"/>
</dbReference>
<comment type="caution">
    <text evidence="2">The sequence shown here is derived from an EMBL/GenBank/DDBJ whole genome shotgun (WGS) entry which is preliminary data.</text>
</comment>
<name>A0A553RA31_9TELE</name>
<feature type="region of interest" description="Disordered" evidence="1">
    <location>
        <begin position="27"/>
        <end position="46"/>
    </location>
</feature>
<proteinExistence type="predicted"/>